<evidence type="ECO:0000313" key="6">
    <source>
        <dbReference type="EMBL" id="URN17255.1"/>
    </source>
</evidence>
<evidence type="ECO:0000256" key="2">
    <source>
        <dbReference type="ARBA" id="ARBA00022741"/>
    </source>
</evidence>
<dbReference type="InterPro" id="IPR011761">
    <property type="entry name" value="ATP-grasp"/>
</dbReference>
<evidence type="ECO:0000313" key="7">
    <source>
        <dbReference type="Proteomes" id="UP001056383"/>
    </source>
</evidence>
<organism evidence="6 7">
    <name type="scientific">Streptomyces sudanensis</name>
    <dbReference type="NCBI Taxonomy" id="436397"/>
    <lineage>
        <taxon>Bacteria</taxon>
        <taxon>Bacillati</taxon>
        <taxon>Actinomycetota</taxon>
        <taxon>Actinomycetes</taxon>
        <taxon>Kitasatosporales</taxon>
        <taxon>Streptomycetaceae</taxon>
        <taxon>Streptomyces</taxon>
    </lineage>
</organism>
<dbReference type="PANTHER" id="PTHR43585:SF2">
    <property type="entry name" value="ATP-GRASP ENZYME FSQD"/>
    <property type="match status" value="1"/>
</dbReference>
<evidence type="ECO:0000256" key="4">
    <source>
        <dbReference type="PROSITE-ProRule" id="PRU00409"/>
    </source>
</evidence>
<evidence type="ECO:0000259" key="5">
    <source>
        <dbReference type="PROSITE" id="PS50975"/>
    </source>
</evidence>
<sequence length="437" mass="46703">MSRQSDRPPAVIVMSDLAALARQHRLITDIAERGLTPLVVVGPSTDLVKLTGHIEDGTHPLSRIAAVRQLPGAAVDSVLASVQDWVTDFDVRGVICSGEVFVDPCGVLAEALALPGPGAWAARVCRDKVMQRVILRDHGPSWRAFAPHERDAAASDVYPCVVKPAGRMFSSGVVRVSDDAELRAALAAYEPDETILVEELVTGPEFSVEALVHRGELVWSGVTAKLTNEDSSRYFTEIGHTSPAKLPLSHSDALIEANAAILKALRFDSGITHAEFRLRDGQPVLMEVAARLPGDAITMLWHLATGRPLEPAIVDLALGVKPEYPVPTRRAVQRFVEHRPGRLTDVRCAGQTVSWIADDGYWPTVAPSDAQAPARCASVMVGLPRGATLGPLSDSSGRSASVVVDLPWEADPDGEAGVYADQVELEIDGETAGSTAR</sequence>
<protein>
    <submittedName>
        <fullName evidence="6">ATP-grasp domain-containing protein</fullName>
    </submittedName>
</protein>
<dbReference type="Pfam" id="PF13535">
    <property type="entry name" value="ATP-grasp_4"/>
    <property type="match status" value="1"/>
</dbReference>
<gene>
    <name evidence="6" type="ORF">MW084_16490</name>
</gene>
<dbReference type="Gene3D" id="3.40.50.20">
    <property type="match status" value="1"/>
</dbReference>
<dbReference type="Gene3D" id="3.30.470.20">
    <property type="entry name" value="ATP-grasp fold, B domain"/>
    <property type="match status" value="1"/>
</dbReference>
<dbReference type="PROSITE" id="PS50975">
    <property type="entry name" value="ATP_GRASP"/>
    <property type="match status" value="1"/>
</dbReference>
<dbReference type="InterPro" id="IPR013815">
    <property type="entry name" value="ATP_grasp_subdomain_1"/>
</dbReference>
<dbReference type="InterPro" id="IPR052032">
    <property type="entry name" value="ATP-dep_AA_Ligase"/>
</dbReference>
<keyword evidence="2 4" id="KW-0547">Nucleotide-binding</keyword>
<feature type="domain" description="ATP-grasp" evidence="5">
    <location>
        <begin position="132"/>
        <end position="318"/>
    </location>
</feature>
<keyword evidence="3 4" id="KW-0067">ATP-binding</keyword>
<dbReference type="PANTHER" id="PTHR43585">
    <property type="entry name" value="FUMIPYRROLE BIOSYNTHESIS PROTEIN C"/>
    <property type="match status" value="1"/>
</dbReference>
<name>A0ABY4TGB2_9ACTN</name>
<dbReference type="Gene3D" id="3.30.1490.20">
    <property type="entry name" value="ATP-grasp fold, A domain"/>
    <property type="match status" value="1"/>
</dbReference>
<dbReference type="Proteomes" id="UP001056383">
    <property type="component" value="Chromosome"/>
</dbReference>
<keyword evidence="1" id="KW-0436">Ligase</keyword>
<dbReference type="SUPFAM" id="SSF56059">
    <property type="entry name" value="Glutathione synthetase ATP-binding domain-like"/>
    <property type="match status" value="1"/>
</dbReference>
<evidence type="ECO:0000256" key="1">
    <source>
        <dbReference type="ARBA" id="ARBA00022598"/>
    </source>
</evidence>
<evidence type="ECO:0000256" key="3">
    <source>
        <dbReference type="ARBA" id="ARBA00022840"/>
    </source>
</evidence>
<keyword evidence="7" id="KW-1185">Reference proteome</keyword>
<reference evidence="6" key="1">
    <citation type="submission" date="2022-04" db="EMBL/GenBank/DDBJ databases">
        <title>Systematic whole-genome sequencing reveals an unexpected diversity among actinomycetoma pathogens and provides insights into their antibacterial susceptibilities.</title>
        <authorList>
            <person name="Watson A.K."/>
            <person name="Kepplinger B."/>
            <person name="Bakhiet S.M."/>
            <person name="Mhmoud N.A."/>
            <person name="Chapman J."/>
            <person name="Allenby N."/>
            <person name="Mickiewicz K."/>
            <person name="Goodfellow M."/>
            <person name="Fahal A.H."/>
            <person name="Errington J."/>
        </authorList>
    </citation>
    <scope>NUCLEOTIDE SEQUENCE</scope>
    <source>
        <strain evidence="6">SD 504</strain>
    </source>
</reference>
<dbReference type="EMBL" id="CP095474">
    <property type="protein sequence ID" value="URN17255.1"/>
    <property type="molecule type" value="Genomic_DNA"/>
</dbReference>
<proteinExistence type="predicted"/>
<dbReference type="RefSeq" id="WP_039829334.1">
    <property type="nucleotide sequence ID" value="NZ_CP095474.1"/>
</dbReference>
<accession>A0ABY4TGB2</accession>